<reference evidence="1 2" key="1">
    <citation type="submission" date="2019-03" db="EMBL/GenBank/DDBJ databases">
        <title>Genomic Encyclopedia of Type Strains, Phase IV (KMG-IV): sequencing the most valuable type-strain genomes for metagenomic binning, comparative biology and taxonomic classification.</title>
        <authorList>
            <person name="Goeker M."/>
        </authorList>
    </citation>
    <scope>NUCLEOTIDE SEQUENCE [LARGE SCALE GENOMIC DNA]</scope>
    <source>
        <strain evidence="1 2">DSM 101688</strain>
    </source>
</reference>
<gene>
    <name evidence="1" type="ORF">EDD55_101454</name>
</gene>
<comment type="caution">
    <text evidence="1">The sequence shown here is derived from an EMBL/GenBank/DDBJ whole genome shotgun (WGS) entry which is preliminary data.</text>
</comment>
<dbReference type="Proteomes" id="UP000295304">
    <property type="component" value="Unassembled WGS sequence"/>
</dbReference>
<evidence type="ECO:0000313" key="2">
    <source>
        <dbReference type="Proteomes" id="UP000295304"/>
    </source>
</evidence>
<organism evidence="1 2">
    <name type="scientific">Varunaivibrio sulfuroxidans</name>
    <dbReference type="NCBI Taxonomy" id="1773489"/>
    <lineage>
        <taxon>Bacteria</taxon>
        <taxon>Pseudomonadati</taxon>
        <taxon>Pseudomonadota</taxon>
        <taxon>Alphaproteobacteria</taxon>
        <taxon>Rhodospirillales</taxon>
        <taxon>Magnetovibrionaceae</taxon>
        <taxon>Varunaivibrio</taxon>
    </lineage>
</organism>
<evidence type="ECO:0000313" key="1">
    <source>
        <dbReference type="EMBL" id="TCS65120.1"/>
    </source>
</evidence>
<name>A0A4R3JJQ2_9PROT</name>
<dbReference type="EMBL" id="SLZW01000001">
    <property type="protein sequence ID" value="TCS65120.1"/>
    <property type="molecule type" value="Genomic_DNA"/>
</dbReference>
<proteinExistence type="predicted"/>
<dbReference type="AlphaFoldDB" id="A0A4R3JJQ2"/>
<sequence length="137" mass="14787">MTPSRFSPSLATTFAGWILLLVFTASAFAESGTVFVSGFDDLPLMNGLHEQADGAVTFDSPQGRIVETTLGGRVTRRAVLTFYDETLAQLGWRRVKAGRYVREGEELSLFFSSAAPEGETAGSTDTLFVRFSLAPAP</sequence>
<dbReference type="RefSeq" id="WP_132937831.1">
    <property type="nucleotide sequence ID" value="NZ_CP119676.1"/>
</dbReference>
<protein>
    <submittedName>
        <fullName evidence="1">Uncharacterized protein</fullName>
    </submittedName>
</protein>
<keyword evidence="2" id="KW-1185">Reference proteome</keyword>
<accession>A0A4R3JJQ2</accession>
<dbReference type="OrthoDB" id="14876at2"/>